<dbReference type="InterPro" id="IPR036390">
    <property type="entry name" value="WH_DNA-bd_sf"/>
</dbReference>
<keyword evidence="1" id="KW-0805">Transcription regulation</keyword>
<dbReference type="PANTHER" id="PTHR30146">
    <property type="entry name" value="LACI-RELATED TRANSCRIPTIONAL REPRESSOR"/>
    <property type="match status" value="1"/>
</dbReference>
<reference evidence="5" key="2">
    <citation type="submission" date="2021-04" db="EMBL/GenBank/DDBJ databases">
        <authorList>
            <person name="Gilroy R."/>
        </authorList>
    </citation>
    <scope>NUCLEOTIDE SEQUENCE</scope>
    <source>
        <strain evidence="5">CHK180-15479</strain>
    </source>
</reference>
<evidence type="ECO:0000256" key="2">
    <source>
        <dbReference type="ARBA" id="ARBA00023125"/>
    </source>
</evidence>
<protein>
    <submittedName>
        <fullName evidence="5">GntR family transcriptional regulator</fullName>
    </submittedName>
</protein>
<dbReference type="InterPro" id="IPR000524">
    <property type="entry name" value="Tscrpt_reg_HTH_GntR"/>
</dbReference>
<evidence type="ECO:0000313" key="6">
    <source>
        <dbReference type="Proteomes" id="UP000823910"/>
    </source>
</evidence>
<reference evidence="5" key="1">
    <citation type="journal article" date="2021" name="PeerJ">
        <title>Extensive microbial diversity within the chicken gut microbiome revealed by metagenomics and culture.</title>
        <authorList>
            <person name="Gilroy R."/>
            <person name="Ravi A."/>
            <person name="Getino M."/>
            <person name="Pursley I."/>
            <person name="Horton D.L."/>
            <person name="Alikhan N.F."/>
            <person name="Baker D."/>
            <person name="Gharbi K."/>
            <person name="Hall N."/>
            <person name="Watson M."/>
            <person name="Adriaenssens E.M."/>
            <person name="Foster-Nyarko E."/>
            <person name="Jarju S."/>
            <person name="Secka A."/>
            <person name="Antonio M."/>
            <person name="Oren A."/>
            <person name="Chaudhuri R.R."/>
            <person name="La Ragione R."/>
            <person name="Hildebrand F."/>
            <person name="Pallen M.J."/>
        </authorList>
    </citation>
    <scope>NUCLEOTIDE SEQUENCE</scope>
    <source>
        <strain evidence="5">CHK180-15479</strain>
    </source>
</reference>
<dbReference type="PROSITE" id="PS50949">
    <property type="entry name" value="HTH_GNTR"/>
    <property type="match status" value="1"/>
</dbReference>
<dbReference type="Pfam" id="PF13377">
    <property type="entry name" value="Peripla_BP_3"/>
    <property type="match status" value="1"/>
</dbReference>
<dbReference type="SUPFAM" id="SSF53822">
    <property type="entry name" value="Periplasmic binding protein-like I"/>
    <property type="match status" value="1"/>
</dbReference>
<comment type="caution">
    <text evidence="5">The sequence shown here is derived from an EMBL/GenBank/DDBJ whole genome shotgun (WGS) entry which is preliminary data.</text>
</comment>
<dbReference type="SMART" id="SM00345">
    <property type="entry name" value="HTH_GNTR"/>
    <property type="match status" value="1"/>
</dbReference>
<sequence length="370" mass="41052">MKSSKTFLYQKVFADIKSKIASGEYGAGHLLPSEREIGELYQVDRTTVRKALQLLCEEHLVTKLPGKGTCVSHAPSAPQIPQPQIHASSLPIKNIAFILPRTKDASDRITFPTYAGLLFVAEKECSRNHFRLVYMTLDDEDSLEKYLASMEYAGIIFLSAVAEKHIEKARQLHIPSVLLNNCSELITSIMPDNFNGGYQAAKYLLDMGHRNLLLLSGNRTSTNCRERIKGFTYACFEYGVPFDQTHILGGDQWSFDYGYQEIITNYPSFRQRPTAIFACGDRLALGASKALKELGLNIPEDVSVIGYDNSEQAQYATPKLTSVDTNLKALGTTAVYALMDHIRHPALQDTPLKIIVPAVLSKQESVGAAK</sequence>
<evidence type="ECO:0000256" key="1">
    <source>
        <dbReference type="ARBA" id="ARBA00023015"/>
    </source>
</evidence>
<dbReference type="InterPro" id="IPR028082">
    <property type="entry name" value="Peripla_BP_I"/>
</dbReference>
<organism evidence="5 6">
    <name type="scientific">Candidatus Enterocloster excrementipullorum</name>
    <dbReference type="NCBI Taxonomy" id="2838559"/>
    <lineage>
        <taxon>Bacteria</taxon>
        <taxon>Bacillati</taxon>
        <taxon>Bacillota</taxon>
        <taxon>Clostridia</taxon>
        <taxon>Lachnospirales</taxon>
        <taxon>Lachnospiraceae</taxon>
        <taxon>Enterocloster</taxon>
    </lineage>
</organism>
<dbReference type="GO" id="GO:0003700">
    <property type="term" value="F:DNA-binding transcription factor activity"/>
    <property type="evidence" value="ECO:0007669"/>
    <property type="project" value="InterPro"/>
</dbReference>
<dbReference type="Gene3D" id="1.10.10.10">
    <property type="entry name" value="Winged helix-like DNA-binding domain superfamily/Winged helix DNA-binding domain"/>
    <property type="match status" value="1"/>
</dbReference>
<dbReference type="PANTHER" id="PTHR30146:SF109">
    <property type="entry name" value="HTH-TYPE TRANSCRIPTIONAL REGULATOR GALS"/>
    <property type="match status" value="1"/>
</dbReference>
<dbReference type="InterPro" id="IPR036388">
    <property type="entry name" value="WH-like_DNA-bd_sf"/>
</dbReference>
<evidence type="ECO:0000313" key="5">
    <source>
        <dbReference type="EMBL" id="HJC04966.1"/>
    </source>
</evidence>
<dbReference type="Proteomes" id="UP000823910">
    <property type="component" value="Unassembled WGS sequence"/>
</dbReference>
<keyword evidence="3" id="KW-0804">Transcription</keyword>
<dbReference type="Pfam" id="PF00392">
    <property type="entry name" value="GntR"/>
    <property type="match status" value="1"/>
</dbReference>
<dbReference type="AlphaFoldDB" id="A0A9D2MYU8"/>
<keyword evidence="2" id="KW-0238">DNA-binding</keyword>
<evidence type="ECO:0000256" key="3">
    <source>
        <dbReference type="ARBA" id="ARBA00023163"/>
    </source>
</evidence>
<dbReference type="CDD" id="cd06267">
    <property type="entry name" value="PBP1_LacI_sugar_binding-like"/>
    <property type="match status" value="1"/>
</dbReference>
<dbReference type="PRINTS" id="PR00035">
    <property type="entry name" value="HTHGNTR"/>
</dbReference>
<dbReference type="InterPro" id="IPR046335">
    <property type="entry name" value="LacI/GalR-like_sensor"/>
</dbReference>
<evidence type="ECO:0000259" key="4">
    <source>
        <dbReference type="PROSITE" id="PS50949"/>
    </source>
</evidence>
<dbReference type="GO" id="GO:0000976">
    <property type="term" value="F:transcription cis-regulatory region binding"/>
    <property type="evidence" value="ECO:0007669"/>
    <property type="project" value="TreeGrafter"/>
</dbReference>
<dbReference type="Gene3D" id="3.40.50.2300">
    <property type="match status" value="2"/>
</dbReference>
<accession>A0A9D2MYU8</accession>
<name>A0A9D2MYU8_9FIRM</name>
<feature type="domain" description="HTH gntR-type" evidence="4">
    <location>
        <begin position="6"/>
        <end position="74"/>
    </location>
</feature>
<proteinExistence type="predicted"/>
<dbReference type="EMBL" id="DWWT01000008">
    <property type="protein sequence ID" value="HJC04966.1"/>
    <property type="molecule type" value="Genomic_DNA"/>
</dbReference>
<gene>
    <name evidence="5" type="ORF">H9704_02225</name>
</gene>
<dbReference type="SUPFAM" id="SSF46785">
    <property type="entry name" value="Winged helix' DNA-binding domain"/>
    <property type="match status" value="1"/>
</dbReference>
<dbReference type="CDD" id="cd07377">
    <property type="entry name" value="WHTH_GntR"/>
    <property type="match status" value="1"/>
</dbReference>